<keyword evidence="1" id="KW-0732">Signal</keyword>
<dbReference type="PANTHER" id="PTHR38008:SF2">
    <property type="entry name" value="HEMOLYSIN"/>
    <property type="match status" value="1"/>
</dbReference>
<organism evidence="2 3">
    <name type="scientific">Izhakiella australiensis</name>
    <dbReference type="NCBI Taxonomy" id="1926881"/>
    <lineage>
        <taxon>Bacteria</taxon>
        <taxon>Pseudomonadati</taxon>
        <taxon>Pseudomonadota</taxon>
        <taxon>Gammaproteobacteria</taxon>
        <taxon>Enterobacterales</taxon>
        <taxon>Erwiniaceae</taxon>
        <taxon>Izhakiella</taxon>
    </lineage>
</organism>
<dbReference type="EMBL" id="MRUL01000002">
    <property type="protein sequence ID" value="OON41492.1"/>
    <property type="molecule type" value="Genomic_DNA"/>
</dbReference>
<evidence type="ECO:0000313" key="3">
    <source>
        <dbReference type="Proteomes" id="UP000190667"/>
    </source>
</evidence>
<dbReference type="PROSITE" id="PS51257">
    <property type="entry name" value="PROKAR_LIPOPROTEIN"/>
    <property type="match status" value="1"/>
</dbReference>
<comment type="caution">
    <text evidence="2">The sequence shown here is derived from an EMBL/GenBank/DDBJ whole genome shotgun (WGS) entry which is preliminary data.</text>
</comment>
<dbReference type="Proteomes" id="UP000190667">
    <property type="component" value="Unassembled WGS sequence"/>
</dbReference>
<evidence type="ECO:0000256" key="1">
    <source>
        <dbReference type="SAM" id="SignalP"/>
    </source>
</evidence>
<dbReference type="OrthoDB" id="148878at2"/>
<evidence type="ECO:0000313" key="2">
    <source>
        <dbReference type="EMBL" id="OON41492.1"/>
    </source>
</evidence>
<reference evidence="2 3" key="1">
    <citation type="submission" date="2016-12" db="EMBL/GenBank/DDBJ databases">
        <title>Izhakiella australiana sp. nov. of genus Izhakiella isolated from Australian desert.</title>
        <authorList>
            <person name="Ji M."/>
        </authorList>
    </citation>
    <scope>NUCLEOTIDE SEQUENCE [LARGE SCALE GENOMIC DNA]</scope>
    <source>
        <strain evidence="2 3">D4N98</strain>
    </source>
</reference>
<dbReference type="InterPro" id="IPR005590">
    <property type="entry name" value="DUF333"/>
</dbReference>
<feature type="signal peptide" evidence="1">
    <location>
        <begin position="1"/>
        <end position="17"/>
    </location>
</feature>
<proteinExistence type="predicted"/>
<dbReference type="AlphaFoldDB" id="A0A1S8YRP5"/>
<dbReference type="Pfam" id="PF03891">
    <property type="entry name" value="DUF333"/>
    <property type="match status" value="1"/>
</dbReference>
<gene>
    <name evidence="2" type="ORF">BTJ39_04230</name>
</gene>
<accession>A0A1S8YRP5</accession>
<protein>
    <submittedName>
        <fullName evidence="2">Hemolysin</fullName>
    </submittedName>
</protein>
<name>A0A1S8YRP5_9GAMM</name>
<dbReference type="STRING" id="1926881.BTJ39_04230"/>
<keyword evidence="3" id="KW-1185">Reference proteome</keyword>
<sequence length="78" mass="8348">MKKIVILLATLSVTACAAKHQEPPKPIGMPNPASVYCEQIGGKSVLVNTDTGVTGNCVLPSGKVVEEWSLYRQAHENK</sequence>
<dbReference type="PANTHER" id="PTHR38008">
    <property type="entry name" value="HEMOLYSIN-RELATED"/>
    <property type="match status" value="1"/>
</dbReference>
<feature type="chain" id="PRO_5012074543" evidence="1">
    <location>
        <begin position="18"/>
        <end position="78"/>
    </location>
</feature>